<keyword evidence="2" id="KW-0813">Transport</keyword>
<keyword evidence="3 6" id="KW-0812">Transmembrane</keyword>
<organism evidence="8 9">
    <name type="scientific">Orenia metallireducens</name>
    <dbReference type="NCBI Taxonomy" id="1413210"/>
    <lineage>
        <taxon>Bacteria</taxon>
        <taxon>Bacillati</taxon>
        <taxon>Bacillota</taxon>
        <taxon>Clostridia</taxon>
        <taxon>Halanaerobiales</taxon>
        <taxon>Halobacteroidaceae</taxon>
        <taxon>Orenia</taxon>
    </lineage>
</organism>
<evidence type="ECO:0000256" key="3">
    <source>
        <dbReference type="ARBA" id="ARBA00022692"/>
    </source>
</evidence>
<comment type="caution">
    <text evidence="8">The sequence shown here is derived from an EMBL/GenBank/DDBJ whole genome shotgun (WGS) entry which is preliminary data.</text>
</comment>
<evidence type="ECO:0000256" key="5">
    <source>
        <dbReference type="ARBA" id="ARBA00023136"/>
    </source>
</evidence>
<dbReference type="InterPro" id="IPR020846">
    <property type="entry name" value="MFS_dom"/>
</dbReference>
<evidence type="ECO:0000313" key="8">
    <source>
        <dbReference type="EMBL" id="OCL28743.1"/>
    </source>
</evidence>
<feature type="transmembrane region" description="Helical" evidence="6">
    <location>
        <begin position="60"/>
        <end position="82"/>
    </location>
</feature>
<dbReference type="Gene3D" id="1.20.1250.20">
    <property type="entry name" value="MFS general substrate transporter like domains"/>
    <property type="match status" value="1"/>
</dbReference>
<evidence type="ECO:0000256" key="4">
    <source>
        <dbReference type="ARBA" id="ARBA00022989"/>
    </source>
</evidence>
<dbReference type="SUPFAM" id="SSF103473">
    <property type="entry name" value="MFS general substrate transporter"/>
    <property type="match status" value="1"/>
</dbReference>
<dbReference type="GO" id="GO:0022857">
    <property type="term" value="F:transmembrane transporter activity"/>
    <property type="evidence" value="ECO:0007669"/>
    <property type="project" value="InterPro"/>
</dbReference>
<dbReference type="Pfam" id="PF07690">
    <property type="entry name" value="MFS_1"/>
    <property type="match status" value="1"/>
</dbReference>
<evidence type="ECO:0000313" key="9">
    <source>
        <dbReference type="Proteomes" id="UP000093514"/>
    </source>
</evidence>
<dbReference type="RefSeq" id="WP_068714240.1">
    <property type="nucleotide sequence ID" value="NZ_LWDV01000002.1"/>
</dbReference>
<dbReference type="InterPro" id="IPR036259">
    <property type="entry name" value="MFS_trans_sf"/>
</dbReference>
<feature type="transmembrane region" description="Helical" evidence="6">
    <location>
        <begin position="94"/>
        <end position="116"/>
    </location>
</feature>
<keyword evidence="5 6" id="KW-0472">Membrane</keyword>
<keyword evidence="9" id="KW-1185">Reference proteome</keyword>
<gene>
    <name evidence="8" type="ORF">U472_00025</name>
</gene>
<comment type="subcellular location">
    <subcellularLocation>
        <location evidence="1">Cell membrane</location>
        <topology evidence="1">Multi-pass membrane protein</topology>
    </subcellularLocation>
</comment>
<feature type="domain" description="Major facilitator superfamily (MFS) profile" evidence="7">
    <location>
        <begin position="1"/>
        <end position="152"/>
    </location>
</feature>
<dbReference type="AlphaFoldDB" id="A0A1C0ADF7"/>
<dbReference type="EMBL" id="LWDV01000002">
    <property type="protein sequence ID" value="OCL28743.1"/>
    <property type="molecule type" value="Genomic_DNA"/>
</dbReference>
<feature type="transmembrane region" description="Helical" evidence="6">
    <location>
        <begin position="6"/>
        <end position="28"/>
    </location>
</feature>
<keyword evidence="4 6" id="KW-1133">Transmembrane helix</keyword>
<dbReference type="InterPro" id="IPR052528">
    <property type="entry name" value="Sugar_transport-like"/>
</dbReference>
<sequence length="152" mass="16710">MASKTVATFTVLLIASQSLTNILWGYLSDKYGHKLIILLSSLFNGLGLLAALLVNSLIEFYLVFILTGIALGGNKVSFMTIISEFCSFEERPTYIGITNTISGLTITIVSLIGGLLVDLINYELVFAISFIMVSIETLMLLTKVKKPCYHEF</sequence>
<feature type="transmembrane region" description="Helical" evidence="6">
    <location>
        <begin position="35"/>
        <end position="54"/>
    </location>
</feature>
<accession>A0A1C0ADF7</accession>
<proteinExistence type="predicted"/>
<dbReference type="PANTHER" id="PTHR23526:SF1">
    <property type="entry name" value="MAJOR FACILITATOR SUPERFAMILY MFS_1"/>
    <property type="match status" value="1"/>
</dbReference>
<dbReference type="PROSITE" id="PS50850">
    <property type="entry name" value="MFS"/>
    <property type="match status" value="1"/>
</dbReference>
<dbReference type="Proteomes" id="UP000093514">
    <property type="component" value="Unassembled WGS sequence"/>
</dbReference>
<evidence type="ECO:0000259" key="7">
    <source>
        <dbReference type="PROSITE" id="PS50850"/>
    </source>
</evidence>
<feature type="transmembrane region" description="Helical" evidence="6">
    <location>
        <begin position="122"/>
        <end position="141"/>
    </location>
</feature>
<evidence type="ECO:0000256" key="1">
    <source>
        <dbReference type="ARBA" id="ARBA00004651"/>
    </source>
</evidence>
<dbReference type="PANTHER" id="PTHR23526">
    <property type="entry name" value="INTEGRAL MEMBRANE TRANSPORT PROTEIN-RELATED"/>
    <property type="match status" value="1"/>
</dbReference>
<reference evidence="8 9" key="2">
    <citation type="submission" date="2016-08" db="EMBL/GenBank/DDBJ databases">
        <title>Orenia metallireducens sp. nov. strain Z6, a Novel Metal-reducing Firmicute from the Deep Subsurface.</title>
        <authorList>
            <person name="Maxim B.I."/>
            <person name="Kenneth K."/>
            <person name="Flynn T.M."/>
            <person name="Oloughlin E.J."/>
            <person name="Locke R.A."/>
            <person name="Weber J.R."/>
            <person name="Egan S.M."/>
            <person name="Mackie R.I."/>
            <person name="Cann I.K."/>
        </authorList>
    </citation>
    <scope>NUCLEOTIDE SEQUENCE [LARGE SCALE GENOMIC DNA]</scope>
    <source>
        <strain evidence="8 9">Z6</strain>
    </source>
</reference>
<protein>
    <recommendedName>
        <fullName evidence="7">Major facilitator superfamily (MFS) profile domain-containing protein</fullName>
    </recommendedName>
</protein>
<reference evidence="9" key="1">
    <citation type="submission" date="2016-07" db="EMBL/GenBank/DDBJ databases">
        <authorList>
            <person name="Florea S."/>
            <person name="Webb J.S."/>
            <person name="Jaromczyk J."/>
            <person name="Schardl C.L."/>
        </authorList>
    </citation>
    <scope>NUCLEOTIDE SEQUENCE [LARGE SCALE GENOMIC DNA]</scope>
    <source>
        <strain evidence="9">Z6</strain>
    </source>
</reference>
<evidence type="ECO:0000256" key="6">
    <source>
        <dbReference type="SAM" id="Phobius"/>
    </source>
</evidence>
<name>A0A1C0ADF7_9FIRM</name>
<dbReference type="InterPro" id="IPR011701">
    <property type="entry name" value="MFS"/>
</dbReference>
<evidence type="ECO:0000256" key="2">
    <source>
        <dbReference type="ARBA" id="ARBA00022448"/>
    </source>
</evidence>
<dbReference type="GO" id="GO:0005886">
    <property type="term" value="C:plasma membrane"/>
    <property type="evidence" value="ECO:0007669"/>
    <property type="project" value="UniProtKB-SubCell"/>
</dbReference>